<dbReference type="KEGG" id="vg:5142503"/>
<reference evidence="1 2" key="1">
    <citation type="journal article" date="2006" name="J. Gen. Plant Pathol.">
        <title>Bacteriophage OP1, lytic for Xanthomonas oryzae pv. oryzae, changes its host range by duplication and deletion of the small domain in the deduced tail fiber gene.</title>
        <authorList>
            <person name="Inoue Y."/>
            <person name="Matsuura T."/>
            <person name="Ohara T."/>
            <person name="Azegami K."/>
        </authorList>
    </citation>
    <scope>NUCLEOTIDE SEQUENCE [LARGE SCALE GENOMIC DNA]</scope>
</reference>
<dbReference type="RefSeq" id="YP_453568.1">
    <property type="nucleotide sequence ID" value="NC_007709.1"/>
</dbReference>
<reference evidence="2" key="2">
    <citation type="journal article" date="2006" name="J. Gen. Plant Pathol.">
        <title>Bacteriophage OP1, lytic for Xanthomonas oryzae pv. oryzae, changes its host range by duplication and deletion of the small domain in the deduced tail fiber gene..</title>
        <authorList>
            <person name="Inoue Y."/>
            <person name="Matsuura T."/>
            <person name="Ohara T."/>
            <person name="Azegami K."/>
        </authorList>
    </citation>
    <scope>NUCLEOTIDE SEQUENCE [LARGE SCALE GENOMIC DNA]</scope>
</reference>
<dbReference type="GeneID" id="5142503"/>
<evidence type="ECO:0000313" key="1">
    <source>
        <dbReference type="EMBL" id="BAE72715.1"/>
    </source>
</evidence>
<evidence type="ECO:0008006" key="3">
    <source>
        <dbReference type="Google" id="ProtNLM"/>
    </source>
</evidence>
<accession>Q2NPI1</accession>
<evidence type="ECO:0000313" key="2">
    <source>
        <dbReference type="Proteomes" id="UP000002079"/>
    </source>
</evidence>
<organism evidence="1 2">
    <name type="scientific">Xanthomonas phage OP1</name>
    <dbReference type="NCBI Taxonomy" id="2994040"/>
    <lineage>
        <taxon>Viruses</taxon>
        <taxon>Duplodnaviria</taxon>
        <taxon>Heunggongvirae</taxon>
        <taxon>Uroviricota</taxon>
        <taxon>Caudoviricetes</taxon>
        <taxon>Xipdecavirus</taxon>
        <taxon>Xipdecavirus OP1</taxon>
    </lineage>
</organism>
<protein>
    <recommendedName>
        <fullName evidence="3">HK97 gp10 family phage protein</fullName>
    </recommendedName>
</protein>
<dbReference type="Proteomes" id="UP000002079">
    <property type="component" value="Segment"/>
</dbReference>
<sequence>MKFSIRSVDITGILAGLETVVEHSSDVVRTMTYESAVAVRESAKAFVNDETGKLRNNLYVAYSPEESVEGIQTYAVSWRKKAAPHGHLLEFGHWQTHAAYRDKDGQWYSSKVKLVNPKWIPAKPFLRPGYDSVAMQIPDIARAAGAKKYAELQRGDT</sequence>
<keyword evidence="2" id="KW-1185">Reference proteome</keyword>
<name>Q2NPI1_9CAUD</name>
<dbReference type="EMBL" id="AP008979">
    <property type="protein sequence ID" value="BAE72715.1"/>
    <property type="molecule type" value="Genomic_DNA"/>
</dbReference>
<dbReference type="OrthoDB" id="15173at10239"/>
<proteinExistence type="predicted"/>